<organism evidence="2 3">
    <name type="scientific">Caerostris extrusa</name>
    <name type="common">Bark spider</name>
    <name type="synonym">Caerostris bankana</name>
    <dbReference type="NCBI Taxonomy" id="172846"/>
    <lineage>
        <taxon>Eukaryota</taxon>
        <taxon>Metazoa</taxon>
        <taxon>Ecdysozoa</taxon>
        <taxon>Arthropoda</taxon>
        <taxon>Chelicerata</taxon>
        <taxon>Arachnida</taxon>
        <taxon>Araneae</taxon>
        <taxon>Araneomorphae</taxon>
        <taxon>Entelegynae</taxon>
        <taxon>Araneoidea</taxon>
        <taxon>Araneidae</taxon>
        <taxon>Caerostris</taxon>
    </lineage>
</organism>
<evidence type="ECO:0000256" key="1">
    <source>
        <dbReference type="SAM" id="MobiDB-lite"/>
    </source>
</evidence>
<dbReference type="Proteomes" id="UP001054945">
    <property type="component" value="Unassembled WGS sequence"/>
</dbReference>
<proteinExistence type="predicted"/>
<gene>
    <name evidence="2" type="ORF">CEXT_231441</name>
</gene>
<name>A0AAV4QM37_CAEEX</name>
<protein>
    <submittedName>
        <fullName evidence="2">Uncharacterized protein</fullName>
    </submittedName>
</protein>
<feature type="compositionally biased region" description="Basic and acidic residues" evidence="1">
    <location>
        <begin position="152"/>
        <end position="165"/>
    </location>
</feature>
<keyword evidence="3" id="KW-1185">Reference proteome</keyword>
<feature type="compositionally biased region" description="Polar residues" evidence="1">
    <location>
        <begin position="139"/>
        <end position="148"/>
    </location>
</feature>
<evidence type="ECO:0000313" key="3">
    <source>
        <dbReference type="Proteomes" id="UP001054945"/>
    </source>
</evidence>
<dbReference type="EMBL" id="BPLR01006332">
    <property type="protein sequence ID" value="GIY09125.1"/>
    <property type="molecule type" value="Genomic_DNA"/>
</dbReference>
<comment type="caution">
    <text evidence="2">The sequence shown here is derived from an EMBL/GenBank/DDBJ whole genome shotgun (WGS) entry which is preliminary data.</text>
</comment>
<sequence length="202" mass="22366">MVVSRFAPMSSPAHAQQRGLSSLPIHCTEMQCRQGEAFSSPSVLENYKSGLVTGINMGITPANRKPDHVLSKAAIGRSSFKAKYHNFDYNVLLRQSIQISRLKCSFNARSTIIFRLQCSFKRKCFSASPISDGTSSCQSIPLSSGTTQTKRRANEVRSKNNGCDKPKTGYSRYTASINRLSPLIWSSSRFLLVDSFVEVSLI</sequence>
<reference evidence="2 3" key="1">
    <citation type="submission" date="2021-06" db="EMBL/GenBank/DDBJ databases">
        <title>Caerostris extrusa draft genome.</title>
        <authorList>
            <person name="Kono N."/>
            <person name="Arakawa K."/>
        </authorList>
    </citation>
    <scope>NUCLEOTIDE SEQUENCE [LARGE SCALE GENOMIC DNA]</scope>
</reference>
<feature type="region of interest" description="Disordered" evidence="1">
    <location>
        <begin position="139"/>
        <end position="165"/>
    </location>
</feature>
<accession>A0AAV4QM37</accession>
<evidence type="ECO:0000313" key="2">
    <source>
        <dbReference type="EMBL" id="GIY09125.1"/>
    </source>
</evidence>
<dbReference type="AlphaFoldDB" id="A0AAV4QM37"/>